<dbReference type="EMBL" id="JAPUUL010001044">
    <property type="protein sequence ID" value="KAJ8128511.1"/>
    <property type="molecule type" value="Genomic_DNA"/>
</dbReference>
<protein>
    <submittedName>
        <fullName evidence="1">Uncharacterized protein</fullName>
    </submittedName>
</protein>
<reference evidence="1" key="1">
    <citation type="submission" date="2022-12" db="EMBL/GenBank/DDBJ databases">
        <title>Genome Sequence of Lasiodiplodia mahajangana.</title>
        <authorList>
            <person name="Buettner E."/>
        </authorList>
    </citation>
    <scope>NUCLEOTIDE SEQUENCE</scope>
    <source>
        <strain evidence="1">VT137</strain>
    </source>
</reference>
<comment type="caution">
    <text evidence="1">The sequence shown here is derived from an EMBL/GenBank/DDBJ whole genome shotgun (WGS) entry which is preliminary data.</text>
</comment>
<accession>A0ACC2JLW5</accession>
<evidence type="ECO:0000313" key="2">
    <source>
        <dbReference type="Proteomes" id="UP001153332"/>
    </source>
</evidence>
<dbReference type="Proteomes" id="UP001153332">
    <property type="component" value="Unassembled WGS sequence"/>
</dbReference>
<keyword evidence="2" id="KW-1185">Reference proteome</keyword>
<organism evidence="1 2">
    <name type="scientific">Lasiodiplodia mahajangana</name>
    <dbReference type="NCBI Taxonomy" id="1108764"/>
    <lineage>
        <taxon>Eukaryota</taxon>
        <taxon>Fungi</taxon>
        <taxon>Dikarya</taxon>
        <taxon>Ascomycota</taxon>
        <taxon>Pezizomycotina</taxon>
        <taxon>Dothideomycetes</taxon>
        <taxon>Dothideomycetes incertae sedis</taxon>
        <taxon>Botryosphaeriales</taxon>
        <taxon>Botryosphaeriaceae</taxon>
        <taxon>Lasiodiplodia</taxon>
    </lineage>
</organism>
<gene>
    <name evidence="1" type="ORF">O1611_g5123</name>
</gene>
<proteinExistence type="predicted"/>
<evidence type="ECO:0000313" key="1">
    <source>
        <dbReference type="EMBL" id="KAJ8128511.1"/>
    </source>
</evidence>
<name>A0ACC2JLW5_9PEZI</name>
<sequence length="390" mass="43662">MIRPGGPPSRSFRSRFRSGGRASGRDRKRAIVRVVGYNRKAMASEELVGLFGKQRGRPSLSVRRSYAFQAAAPPVHQVFNRRTKWLQKERAARDVEHSRIADYLKDEVAIRVCERLLDIKRTYPRVLDFGANSCNIARALTRENPDPNPDTPVSDPIVKKVDHLLAVDSSESMLYRDADLEFNNHINMTREILTDEETLPYDANSFDLVLSSLSMHWINDLPGVLAQINNVLKPDCAFIGAMLGGDTLYELRTSLQLAEQERRGGISPHVSPLADVRDVGGLLQKAGFKMLTVDVEDIIVDYPNSFSLMQDLQAMGESNAVLGREMGPIQRDVLLAADAIYRELHGNEDGTLPATFRMIHMIGWKESKDQAQPLPRGSGEISLKDILENK</sequence>